<proteinExistence type="predicted"/>
<dbReference type="AlphaFoldDB" id="A0A1M6JEV2"/>
<dbReference type="EMBL" id="FRAD01000003">
    <property type="protein sequence ID" value="SHJ45233.1"/>
    <property type="molecule type" value="Genomic_DNA"/>
</dbReference>
<feature type="compositionally biased region" description="Basic and acidic residues" evidence="1">
    <location>
        <begin position="74"/>
        <end position="87"/>
    </location>
</feature>
<gene>
    <name evidence="2" type="ORF">SAMN02745248_00166</name>
</gene>
<dbReference type="STRING" id="1121331.SAMN02745248_00166"/>
<feature type="compositionally biased region" description="Basic residues" evidence="1">
    <location>
        <begin position="90"/>
        <end position="99"/>
    </location>
</feature>
<reference evidence="2 3" key="1">
    <citation type="submission" date="2016-11" db="EMBL/GenBank/DDBJ databases">
        <authorList>
            <person name="Jaros S."/>
            <person name="Januszkiewicz K."/>
            <person name="Wedrychowicz H."/>
        </authorList>
    </citation>
    <scope>NUCLEOTIDE SEQUENCE [LARGE SCALE GENOMIC DNA]</scope>
    <source>
        <strain evidence="2 3">DSM 3090</strain>
    </source>
</reference>
<dbReference type="RefSeq" id="WP_178139196.1">
    <property type="nucleotide sequence ID" value="NZ_FRAD01000003.1"/>
</dbReference>
<evidence type="ECO:0000256" key="1">
    <source>
        <dbReference type="SAM" id="MobiDB-lite"/>
    </source>
</evidence>
<evidence type="ECO:0000313" key="3">
    <source>
        <dbReference type="Proteomes" id="UP000183952"/>
    </source>
</evidence>
<dbReference type="Proteomes" id="UP000183952">
    <property type="component" value="Unassembled WGS sequence"/>
</dbReference>
<organism evidence="2 3">
    <name type="scientific">Hathewaya proteolytica DSM 3090</name>
    <dbReference type="NCBI Taxonomy" id="1121331"/>
    <lineage>
        <taxon>Bacteria</taxon>
        <taxon>Bacillati</taxon>
        <taxon>Bacillota</taxon>
        <taxon>Clostridia</taxon>
        <taxon>Eubacteriales</taxon>
        <taxon>Clostridiaceae</taxon>
        <taxon>Hathewaya</taxon>
    </lineage>
</organism>
<sequence>MNLVNEVVIHKVFGKGRVSSLEDNYMVVSFHGDEKKFLYPDSFDEFFEAQNPKLNDEIQAQLAVIKEKEIKEYEEKKQRDEEQRELSTPRGRRRSAKARKIQRANVAFKCNYCDGGKTSSDVGFNGVCSDDTMVHNIEVKKRAWCSSAQCPCFKYLKGELKREQLEKMNSEGNFVCYESQMFKNWKAFAGVVQSGKRKNEPMRLQKVQKNSLCVLTTRDIESTEKDRYIFGVFLVDESYEGDKNTEGYVGTNSKYKLKLSLPEARKMLFWNYHFNDNRPEVAMWSSGLHRYLDDNEAVQILSDIVKLKKGTSEEKLSIEFLDYYCEVNNIQLGDVPEKNGAIMRTKNLD</sequence>
<accession>A0A1M6JEV2</accession>
<name>A0A1M6JEV2_9CLOT</name>
<protein>
    <submittedName>
        <fullName evidence="2">Uncharacterized protein</fullName>
    </submittedName>
</protein>
<feature type="region of interest" description="Disordered" evidence="1">
    <location>
        <begin position="74"/>
        <end position="99"/>
    </location>
</feature>
<keyword evidence="3" id="KW-1185">Reference proteome</keyword>
<evidence type="ECO:0000313" key="2">
    <source>
        <dbReference type="EMBL" id="SHJ45233.1"/>
    </source>
</evidence>